<reference evidence="2 3" key="1">
    <citation type="submission" date="2018-02" db="EMBL/GenBank/DDBJ databases">
        <authorList>
            <person name="Cohen D.B."/>
            <person name="Kent A.D."/>
        </authorList>
    </citation>
    <scope>NUCLEOTIDE SEQUENCE [LARGE SCALE GENOMIC DNA]</scope>
    <source>
        <strain evidence="2 3">CCAP 1448/3</strain>
    </source>
</reference>
<dbReference type="Proteomes" id="UP000238762">
    <property type="component" value="Unassembled WGS sequence"/>
</dbReference>
<name>A0A2T1C5R0_9CYAN</name>
<comment type="caution">
    <text evidence="2">The sequence shown here is derived from an EMBL/GenBank/DDBJ whole genome shotgun (WGS) entry which is preliminary data.</text>
</comment>
<protein>
    <submittedName>
        <fullName evidence="2">Uncharacterized protein</fullName>
    </submittedName>
</protein>
<sequence>MADINVKYAKLILGLTLTTAVSILTFAEGARGTSRQNDNYVSEPLLTEKISEYTDEVAAPKFLQIAQENLIAESLNQAPETTNSSPNQHSESNNLSQGSTTEVNPQNSEVTNPTPSPTPVVPNQLINQEVPTNSTPNNSETPVIPTINESDFNSATDETPKVEEEIPTPVTEDVPTPEATPTTNSTPVTTPVNNGAVKILAPVDGAVLDIPSSAVVVESKEGSAVQLKVNGRLVDDSLIGRTETDSSTKIVRQTWYGVTFREGENILSAETKDGQSVSYKLMVRGAPKEIRVESQETRIPADGKSLATIRGELIDANGNRSNRDALVTLTASAGEFVGADEDKDLAGFQIKARQGQFTAQLRSDLTAQTVRIRASSNDLEAFNQLDFETSLRPGIVTGVVDLRLGARGTDYYGSLREFLPPDEDNRTEFDVDAAIFATGKVGDWLFTGAYNSDRSINDDCSGNSGLIRDVPNCEQYPVYGDSSTSERLARSQDSVFLRLERNRDYVMWGDYDTSEFSRPSQQFSAISRQLHGFKGNYNFGNLQVTGLYGNNVQGFQRDTIAPDGTSGFYFLSRRLLLAGSEEVFIEVEELNRPGTVLERQRLTRDLDYQIDYDRGTLLFKQPILRTDVSSTGEVLVRKIVSTYQFENSGESANIIAGRVQYNFSRELDRESWLAASYFKENQGVRHFELSGADAKISLGANSHIIAEYAHSNNNLDSVGSVSGSAYRVEAQSQLSTGILARAYWRSAEAGFSNNATVSFVPGQTRYGADLTAKLSQSTNFRVQYDHEDNVGVAPRPLNTFDDLFNRGTSPTPGSQLDNSLTTISAGIQQRFGATNLDVDLIHRNREDRLANNPLDSSSTQLRSRLTVPISNTLTFRAQNELSLSSEKDIAYPDRTIFGLEWQAFPGVKLGLNHQFFSGEDAIEPITSFDITGERQIWENTKITARYSVISGFNGLTGQGAIGLNHIWKITPGLKLDLAYEHVFGDGFTRTGSGNRFIQPFAPGQSASSIGLESGDSYAIGLEYTDNPDFKASARYEHRSSSSGNNNVINANVAGKISPALTALFRYQQANSSNQALSGLGDTSDLKLGLAYRDPNDDRFNALLRYQRRKNPSTIPNSILLGSGTGYEDNTLAAEAIYAPNWRWEFYGKYALRNSTTYLADDLVGKSTVSLAQLRATYRPGFKWDVVGEGRWIGQHSTGYSETAWLLEAGYYITPNLRLSAGYVFGRADDADFSGVRSNGGPYLGLTLKVNELFDGFGLQKVTPRQQQESQVQPVANQTPPVTSTPETTNSPQSVETQTLPNNTSPVEGTVN</sequence>
<evidence type="ECO:0000313" key="3">
    <source>
        <dbReference type="Proteomes" id="UP000238762"/>
    </source>
</evidence>
<dbReference type="EMBL" id="PVWJ01000031">
    <property type="protein sequence ID" value="PSB03488.1"/>
    <property type="molecule type" value="Genomic_DNA"/>
</dbReference>
<dbReference type="GO" id="GO:0016798">
    <property type="term" value="F:hydrolase activity, acting on glycosyl bonds"/>
    <property type="evidence" value="ECO:0007669"/>
    <property type="project" value="UniProtKB-KW"/>
</dbReference>
<feature type="compositionally biased region" description="Polar residues" evidence="1">
    <location>
        <begin position="124"/>
        <end position="157"/>
    </location>
</feature>
<feature type="region of interest" description="Disordered" evidence="1">
    <location>
        <begin position="78"/>
        <end position="190"/>
    </location>
</feature>
<dbReference type="Gene3D" id="2.60.40.10">
    <property type="entry name" value="Immunoglobulins"/>
    <property type="match status" value="1"/>
</dbReference>
<feature type="compositionally biased region" description="Polar residues" evidence="1">
    <location>
        <begin position="78"/>
        <end position="106"/>
    </location>
</feature>
<dbReference type="OrthoDB" id="9773411at2"/>
<dbReference type="RefSeq" id="WP_106288188.1">
    <property type="nucleotide sequence ID" value="NZ_CAWNTC010000254.1"/>
</dbReference>
<gene>
    <name evidence="2" type="ORF">C7B64_08355</name>
</gene>
<accession>A0A2T1C5R0</accession>
<reference evidence="2 3" key="2">
    <citation type="submission" date="2018-03" db="EMBL/GenBank/DDBJ databases">
        <title>The ancient ancestry and fast evolution of plastids.</title>
        <authorList>
            <person name="Moore K.R."/>
            <person name="Magnabosco C."/>
            <person name="Momper L."/>
            <person name="Gold D.A."/>
            <person name="Bosak T."/>
            <person name="Fournier G.P."/>
        </authorList>
    </citation>
    <scope>NUCLEOTIDE SEQUENCE [LARGE SCALE GENOMIC DNA]</scope>
    <source>
        <strain evidence="2 3">CCAP 1448/3</strain>
    </source>
</reference>
<proteinExistence type="predicted"/>
<keyword evidence="3" id="KW-1185">Reference proteome</keyword>
<organism evidence="2 3">
    <name type="scientific">Merismopedia glauca CCAP 1448/3</name>
    <dbReference type="NCBI Taxonomy" id="1296344"/>
    <lineage>
        <taxon>Bacteria</taxon>
        <taxon>Bacillati</taxon>
        <taxon>Cyanobacteriota</taxon>
        <taxon>Cyanophyceae</taxon>
        <taxon>Synechococcales</taxon>
        <taxon>Merismopediaceae</taxon>
        <taxon>Merismopedia</taxon>
    </lineage>
</organism>
<evidence type="ECO:0000256" key="1">
    <source>
        <dbReference type="SAM" id="MobiDB-lite"/>
    </source>
</evidence>
<feature type="compositionally biased region" description="Low complexity" evidence="1">
    <location>
        <begin position="167"/>
        <end position="190"/>
    </location>
</feature>
<dbReference type="InterPro" id="IPR013783">
    <property type="entry name" value="Ig-like_fold"/>
</dbReference>
<evidence type="ECO:0000313" key="2">
    <source>
        <dbReference type="EMBL" id="PSB03488.1"/>
    </source>
</evidence>
<dbReference type="SUPFAM" id="SSF56935">
    <property type="entry name" value="Porins"/>
    <property type="match status" value="2"/>
</dbReference>
<feature type="region of interest" description="Disordered" evidence="1">
    <location>
        <begin position="1263"/>
        <end position="1311"/>
    </location>
</feature>